<sequence>MGAPKLKWTSGEEAALKAGVAKYGMGKWSTILKDPDFAPILRSRSNVDLKFVFGNGEYGSHVLNGRTGQDKWRNLHVMANGWGSRQRGKIVCKSTQSKHDDEESMALTTIAENDMDILDEKPLATVSGTCIDDSSKKPITSLDEVIMEAIAKLKEPRGSSRNAICTYIEENYKASPNLERQLAANLKDLTDRRRLIKVKHFYRIAPSGMSTDVKGEPSHPMVMGEKQVTLPSPKPESSNGIRILTKAQIDAELEKMRSMNAQEAAIAAAQAVAEAEAAIAEAERAALEAEEAEAEAEAAHCFAEAASKALNFQTTIHV</sequence>
<dbReference type="SUPFAM" id="SSF46689">
    <property type="entry name" value="Homeodomain-like"/>
    <property type="match status" value="1"/>
</dbReference>
<feature type="domain" description="HTH myb-type" evidence="11">
    <location>
        <begin position="1"/>
        <end position="33"/>
    </location>
</feature>
<evidence type="ECO:0000256" key="4">
    <source>
        <dbReference type="ARBA" id="ARBA00023015"/>
    </source>
</evidence>
<dbReference type="PANTHER" id="PTHR46267:SF11">
    <property type="entry name" value="TELOMERE REPEAT-BINDING FACTOR 2"/>
    <property type="match status" value="1"/>
</dbReference>
<evidence type="ECO:0000259" key="12">
    <source>
        <dbReference type="PROSITE" id="PS51504"/>
    </source>
</evidence>
<evidence type="ECO:0000313" key="14">
    <source>
        <dbReference type="Proteomes" id="UP000249390"/>
    </source>
</evidence>
<keyword evidence="6" id="KW-0238">DNA-binding</keyword>
<protein>
    <recommendedName>
        <fullName evidence="9">MYB transcription factor</fullName>
    </recommendedName>
</protein>
<evidence type="ECO:0000256" key="8">
    <source>
        <dbReference type="ARBA" id="ARBA00023242"/>
    </source>
</evidence>
<dbReference type="Proteomes" id="UP000249390">
    <property type="component" value="Unassembled WGS sequence"/>
</dbReference>
<evidence type="ECO:0000256" key="2">
    <source>
        <dbReference type="ARBA" id="ARBA00004604"/>
    </source>
</evidence>
<evidence type="ECO:0000259" key="11">
    <source>
        <dbReference type="PROSITE" id="PS51294"/>
    </source>
</evidence>
<evidence type="ECO:0000256" key="9">
    <source>
        <dbReference type="ARBA" id="ARBA00032813"/>
    </source>
</evidence>
<keyword evidence="3" id="KW-0158">Chromosome</keyword>
<dbReference type="InterPro" id="IPR009057">
    <property type="entry name" value="Homeodomain-like_sf"/>
</dbReference>
<organism evidence="13 14">
    <name type="scientific">Cuscuta australis</name>
    <dbReference type="NCBI Taxonomy" id="267555"/>
    <lineage>
        <taxon>Eukaryota</taxon>
        <taxon>Viridiplantae</taxon>
        <taxon>Streptophyta</taxon>
        <taxon>Embryophyta</taxon>
        <taxon>Tracheophyta</taxon>
        <taxon>Spermatophyta</taxon>
        <taxon>Magnoliopsida</taxon>
        <taxon>eudicotyledons</taxon>
        <taxon>Gunneridae</taxon>
        <taxon>Pentapetalae</taxon>
        <taxon>asterids</taxon>
        <taxon>lamiids</taxon>
        <taxon>Solanales</taxon>
        <taxon>Convolvulaceae</taxon>
        <taxon>Cuscuteae</taxon>
        <taxon>Cuscuta</taxon>
        <taxon>Cuscuta subgen. Grammica</taxon>
        <taxon>Cuscuta sect. Cleistogrammica</taxon>
    </lineage>
</organism>
<comment type="caution">
    <text evidence="13">The sequence shown here is derived from an EMBL/GenBank/DDBJ whole genome shotgun (WGS) entry which is preliminary data.</text>
</comment>
<dbReference type="EMBL" id="NQVE01000122">
    <property type="protein sequence ID" value="RAL46670.1"/>
    <property type="molecule type" value="Genomic_DNA"/>
</dbReference>
<accession>A0A328DN32</accession>
<dbReference type="SUPFAM" id="SSF46785">
    <property type="entry name" value="Winged helix' DNA-binding domain"/>
    <property type="match status" value="1"/>
</dbReference>
<dbReference type="FunFam" id="1.10.10.60:FF:000168">
    <property type="entry name" value="Telomere repeat-binding factor 1"/>
    <property type="match status" value="1"/>
</dbReference>
<dbReference type="InterPro" id="IPR036390">
    <property type="entry name" value="WH_DNA-bd_sf"/>
</dbReference>
<feature type="coiled-coil region" evidence="10">
    <location>
        <begin position="265"/>
        <end position="299"/>
    </location>
</feature>
<dbReference type="PROSITE" id="PS51504">
    <property type="entry name" value="H15"/>
    <property type="match status" value="1"/>
</dbReference>
<dbReference type="AlphaFoldDB" id="A0A328DN32"/>
<keyword evidence="14" id="KW-1185">Reference proteome</keyword>
<evidence type="ECO:0000256" key="1">
    <source>
        <dbReference type="ARBA" id="ARBA00004286"/>
    </source>
</evidence>
<evidence type="ECO:0000256" key="10">
    <source>
        <dbReference type="SAM" id="Coils"/>
    </source>
</evidence>
<dbReference type="InterPro" id="IPR044597">
    <property type="entry name" value="SMH1-6"/>
</dbReference>
<keyword evidence="5 10" id="KW-0175">Coiled coil</keyword>
<dbReference type="GO" id="GO:0006334">
    <property type="term" value="P:nucleosome assembly"/>
    <property type="evidence" value="ECO:0007669"/>
    <property type="project" value="InterPro"/>
</dbReference>
<gene>
    <name evidence="13" type="ORF">DM860_004949</name>
</gene>
<feature type="domain" description="H15" evidence="12">
    <location>
        <begin position="138"/>
        <end position="206"/>
    </location>
</feature>
<dbReference type="GO" id="GO:0005730">
    <property type="term" value="C:nucleolus"/>
    <property type="evidence" value="ECO:0007669"/>
    <property type="project" value="UniProtKB-SubCell"/>
</dbReference>
<evidence type="ECO:0000313" key="13">
    <source>
        <dbReference type="EMBL" id="RAL46670.1"/>
    </source>
</evidence>
<evidence type="ECO:0000256" key="5">
    <source>
        <dbReference type="ARBA" id="ARBA00023054"/>
    </source>
</evidence>
<reference evidence="13 14" key="1">
    <citation type="submission" date="2018-06" db="EMBL/GenBank/DDBJ databases">
        <title>The Genome of Cuscuta australis (Dodder) Provides Insight into the Evolution of Plant Parasitism.</title>
        <authorList>
            <person name="Liu H."/>
        </authorList>
    </citation>
    <scope>NUCLEOTIDE SEQUENCE [LARGE SCALE GENOMIC DNA]</scope>
    <source>
        <strain evidence="14">cv. Yunnan</strain>
        <tissue evidence="13">Vines</tissue>
    </source>
</reference>
<dbReference type="PROSITE" id="PS51294">
    <property type="entry name" value="HTH_MYB"/>
    <property type="match status" value="1"/>
</dbReference>
<dbReference type="InterPro" id="IPR005818">
    <property type="entry name" value="Histone_H1/H5_H15"/>
</dbReference>
<dbReference type="InterPro" id="IPR036388">
    <property type="entry name" value="WH-like_DNA-bd_sf"/>
</dbReference>
<dbReference type="Pfam" id="PF00538">
    <property type="entry name" value="Linker_histone"/>
    <property type="match status" value="1"/>
</dbReference>
<dbReference type="GO" id="GO:0003691">
    <property type="term" value="F:double-stranded telomeric DNA binding"/>
    <property type="evidence" value="ECO:0007669"/>
    <property type="project" value="InterPro"/>
</dbReference>
<evidence type="ECO:0000256" key="3">
    <source>
        <dbReference type="ARBA" id="ARBA00022454"/>
    </source>
</evidence>
<name>A0A328DN32_9ASTE</name>
<keyword evidence="4" id="KW-0805">Transcription regulation</keyword>
<evidence type="ECO:0000256" key="6">
    <source>
        <dbReference type="ARBA" id="ARBA00023125"/>
    </source>
</evidence>
<dbReference type="GO" id="GO:0000786">
    <property type="term" value="C:nucleosome"/>
    <property type="evidence" value="ECO:0007669"/>
    <property type="project" value="InterPro"/>
</dbReference>
<dbReference type="Gene3D" id="1.10.10.10">
    <property type="entry name" value="Winged helix-like DNA-binding domain superfamily/Winged helix DNA-binding domain"/>
    <property type="match status" value="1"/>
</dbReference>
<dbReference type="InterPro" id="IPR017930">
    <property type="entry name" value="Myb_dom"/>
</dbReference>
<dbReference type="SMART" id="SM00526">
    <property type="entry name" value="H15"/>
    <property type="match status" value="1"/>
</dbReference>
<proteinExistence type="predicted"/>
<keyword evidence="7" id="KW-0804">Transcription</keyword>
<keyword evidence="8" id="KW-0539">Nucleus</keyword>
<dbReference type="PANTHER" id="PTHR46267">
    <property type="entry name" value="SINGLE MYB HISTONE 4"/>
    <property type="match status" value="1"/>
</dbReference>
<dbReference type="CDD" id="cd11660">
    <property type="entry name" value="SANT_TRF"/>
    <property type="match status" value="1"/>
</dbReference>
<evidence type="ECO:0000256" key="7">
    <source>
        <dbReference type="ARBA" id="ARBA00023163"/>
    </source>
</evidence>
<dbReference type="Gene3D" id="1.10.10.60">
    <property type="entry name" value="Homeodomain-like"/>
    <property type="match status" value="1"/>
</dbReference>
<comment type="subcellular location">
    <subcellularLocation>
        <location evidence="1">Chromosome</location>
    </subcellularLocation>
    <subcellularLocation>
        <location evidence="2">Nucleus</location>
        <location evidence="2">Nucleolus</location>
    </subcellularLocation>
</comment>